<dbReference type="InterPro" id="IPR036206">
    <property type="entry name" value="ThiamineP_synth_sf"/>
</dbReference>
<gene>
    <name evidence="4" type="ORF">BV133_1096</name>
    <name evidence="5" type="ORF">BVIRIDIS_30010</name>
</gene>
<dbReference type="GO" id="GO:0009228">
    <property type="term" value="P:thiamine biosynthetic process"/>
    <property type="evidence" value="ECO:0007669"/>
    <property type="project" value="UniProtKB-KW"/>
</dbReference>
<dbReference type="EMBL" id="AP014854">
    <property type="protein sequence ID" value="BAR98689.1"/>
    <property type="molecule type" value="Genomic_DNA"/>
</dbReference>
<dbReference type="SUPFAM" id="SSF51391">
    <property type="entry name" value="Thiamin phosphate synthase"/>
    <property type="match status" value="1"/>
</dbReference>
<evidence type="ECO:0000256" key="1">
    <source>
        <dbReference type="ARBA" id="ARBA00004948"/>
    </source>
</evidence>
<dbReference type="InterPro" id="IPR013785">
    <property type="entry name" value="Aldolase_TIM"/>
</dbReference>
<dbReference type="AlphaFoldDB" id="A0A0H5BC40"/>
<dbReference type="RefSeq" id="WP_055036079.1">
    <property type="nucleotide sequence ID" value="NZ_AP014854.2"/>
</dbReference>
<dbReference type="Proteomes" id="UP000065734">
    <property type="component" value="Chromosome I"/>
</dbReference>
<evidence type="ECO:0000256" key="2">
    <source>
        <dbReference type="ARBA" id="ARBA00022977"/>
    </source>
</evidence>
<dbReference type="GO" id="GO:0004789">
    <property type="term" value="F:thiamine-phosphate diphosphorylase activity"/>
    <property type="evidence" value="ECO:0007669"/>
    <property type="project" value="TreeGrafter"/>
</dbReference>
<dbReference type="PANTHER" id="PTHR20857">
    <property type="entry name" value="THIAMINE-PHOSPHATE PYROPHOSPHORYLASE"/>
    <property type="match status" value="1"/>
</dbReference>
<dbReference type="Gene3D" id="3.20.20.70">
    <property type="entry name" value="Aldolase class I"/>
    <property type="match status" value="1"/>
</dbReference>
<comment type="pathway">
    <text evidence="1">Cofactor biosynthesis; thiamine diphosphate biosynthesis.</text>
</comment>
<dbReference type="InterPro" id="IPR022998">
    <property type="entry name" value="ThiamineP_synth_TenI"/>
</dbReference>
<keyword evidence="2" id="KW-0784">Thiamine biosynthesis</keyword>
<protein>
    <submittedName>
        <fullName evidence="4">Thiamin-phosphate pyrophosphorylase</fullName>
    </submittedName>
    <submittedName>
        <fullName evidence="5">Thiamine-phosphate pyrophosphorylase</fullName>
    </submittedName>
</protein>
<evidence type="ECO:0000313" key="6">
    <source>
        <dbReference type="Proteomes" id="UP000065734"/>
    </source>
</evidence>
<dbReference type="OrthoDB" id="7159061at2"/>
<proteinExistence type="predicted"/>
<sequence length="203" mass="20763">MRTRLFLITAPVADPNAVIEPLAAALGAADIASVLLRLAEADERTLINRIRAIAPTAQAAGAALLIDGRPDLIARSGADGVHVASSKVKDARALVPADRIVGACGGDTRHDAMVAGEAGADYVMFGTPDGSGPLLDVILERTAWWSQIFEPPCVAVAGDLQEIGVLAAAGADFVALGDALWNGPDGAAAAIRLAASMLRDRVP</sequence>
<dbReference type="GO" id="GO:0005737">
    <property type="term" value="C:cytoplasm"/>
    <property type="evidence" value="ECO:0007669"/>
    <property type="project" value="TreeGrafter"/>
</dbReference>
<dbReference type="PANTHER" id="PTHR20857:SF15">
    <property type="entry name" value="THIAMINE-PHOSPHATE SYNTHASE"/>
    <property type="match status" value="1"/>
</dbReference>
<dbReference type="CDD" id="cd00564">
    <property type="entry name" value="TMP_TenI"/>
    <property type="match status" value="1"/>
</dbReference>
<keyword evidence="6" id="KW-1185">Reference proteome</keyword>
<name>A0A0H5BC40_BLAVI</name>
<organism evidence="5 6">
    <name type="scientific">Blastochloris viridis</name>
    <name type="common">Rhodopseudomonas viridis</name>
    <dbReference type="NCBI Taxonomy" id="1079"/>
    <lineage>
        <taxon>Bacteria</taxon>
        <taxon>Pseudomonadati</taxon>
        <taxon>Pseudomonadota</taxon>
        <taxon>Alphaproteobacteria</taxon>
        <taxon>Hyphomicrobiales</taxon>
        <taxon>Blastochloridaceae</taxon>
        <taxon>Blastochloris</taxon>
    </lineage>
</organism>
<dbReference type="EMBL" id="LN907867">
    <property type="protein sequence ID" value="CUU43973.1"/>
    <property type="molecule type" value="Genomic_DNA"/>
</dbReference>
<dbReference type="Pfam" id="PF02581">
    <property type="entry name" value="TMP-TENI"/>
    <property type="match status" value="1"/>
</dbReference>
<reference evidence="6" key="3">
    <citation type="journal article" date="2016" name="Genome Announc.">
        <title>Revised genome sequence of the purple photosynthetic bacterium Blastochloris viridis.</title>
        <authorList>
            <person name="Liu L.N."/>
            <person name="Faulkner M."/>
            <person name="Liu X."/>
            <person name="Huang F."/>
            <person name="Darby A.C."/>
            <person name="Hall N."/>
        </authorList>
    </citation>
    <scope>NUCLEOTIDE SEQUENCE [LARGE SCALE GENOMIC DNA]</scope>
    <source>
        <strain evidence="6">ATCC 19567 / DSM 133 / F</strain>
    </source>
</reference>
<reference evidence="5" key="2">
    <citation type="submission" date="2015-11" db="EMBL/GenBank/DDBJ databases">
        <authorList>
            <person name="Zhang Y."/>
            <person name="Guo Z."/>
        </authorList>
    </citation>
    <scope>NUCLEOTIDE SEQUENCE</scope>
    <source>
        <strain evidence="5">1</strain>
    </source>
</reference>
<evidence type="ECO:0000259" key="3">
    <source>
        <dbReference type="Pfam" id="PF02581"/>
    </source>
</evidence>
<reference evidence="4" key="1">
    <citation type="journal article" date="2015" name="Genome Announc.">
        <title>Complete Genome Sequence of the Bacteriochlorophyll b-Producing Photosynthetic Bacterium Blastochloris viridis.</title>
        <authorList>
            <person name="Tsukatani Y."/>
            <person name="Hirose Y."/>
            <person name="Harada J."/>
            <person name="Misawa N."/>
            <person name="Mori K."/>
            <person name="Inoue K."/>
            <person name="Tamiaki H."/>
        </authorList>
    </citation>
    <scope>NUCLEOTIDE SEQUENCE [LARGE SCALE GENOMIC DNA]</scope>
    <source>
        <strain evidence="4">DSM 133</strain>
    </source>
</reference>
<dbReference type="KEGG" id="bvr:BVIR_235"/>
<dbReference type="STRING" id="1079.BVIR_235"/>
<feature type="domain" description="Thiamine phosphate synthase/TenI" evidence="3">
    <location>
        <begin position="5"/>
        <end position="179"/>
    </location>
</feature>
<accession>A0A0H5BC40</accession>
<evidence type="ECO:0000313" key="5">
    <source>
        <dbReference type="EMBL" id="CUU43973.1"/>
    </source>
</evidence>
<evidence type="ECO:0000313" key="4">
    <source>
        <dbReference type="EMBL" id="BAR98689.1"/>
    </source>
</evidence>